<organism evidence="5 6">
    <name type="scientific">Macrostomum lignano</name>
    <dbReference type="NCBI Taxonomy" id="282301"/>
    <lineage>
        <taxon>Eukaryota</taxon>
        <taxon>Metazoa</taxon>
        <taxon>Spiralia</taxon>
        <taxon>Lophotrochozoa</taxon>
        <taxon>Platyhelminthes</taxon>
        <taxon>Rhabditophora</taxon>
        <taxon>Macrostomorpha</taxon>
        <taxon>Macrostomida</taxon>
        <taxon>Macrostomidae</taxon>
        <taxon>Macrostomum</taxon>
    </lineage>
</organism>
<dbReference type="AlphaFoldDB" id="A0A1I8IY46"/>
<dbReference type="PANTHER" id="PTHR46024">
    <property type="entry name" value="HISTONE-LYSINE N-METHYLTRANSFERASE EGGLESS"/>
    <property type="match status" value="1"/>
</dbReference>
<feature type="region of interest" description="Disordered" evidence="3">
    <location>
        <begin position="65"/>
        <end position="93"/>
    </location>
</feature>
<dbReference type="Pfam" id="PF00856">
    <property type="entry name" value="SET"/>
    <property type="match status" value="1"/>
</dbReference>
<evidence type="ECO:0000313" key="5">
    <source>
        <dbReference type="Proteomes" id="UP000095280"/>
    </source>
</evidence>
<accession>A0A1I8IY46</accession>
<feature type="region of interest" description="Disordered" evidence="3">
    <location>
        <begin position="39"/>
        <end position="58"/>
    </location>
</feature>
<reference evidence="6" key="1">
    <citation type="submission" date="2016-11" db="UniProtKB">
        <authorList>
            <consortium name="WormBaseParasite"/>
        </authorList>
    </citation>
    <scope>IDENTIFICATION</scope>
</reference>
<dbReference type="GO" id="GO:0046974">
    <property type="term" value="F:histone H3K9 methyltransferase activity"/>
    <property type="evidence" value="ECO:0007669"/>
    <property type="project" value="TreeGrafter"/>
</dbReference>
<dbReference type="PROSITE" id="PS50280">
    <property type="entry name" value="SET"/>
    <property type="match status" value="1"/>
</dbReference>
<feature type="domain" description="SET" evidence="4">
    <location>
        <begin position="52"/>
        <end position="163"/>
    </location>
</feature>
<dbReference type="InterPro" id="IPR046341">
    <property type="entry name" value="SET_dom_sf"/>
</dbReference>
<dbReference type="Gene3D" id="2.170.270.10">
    <property type="entry name" value="SET domain"/>
    <property type="match status" value="1"/>
</dbReference>
<keyword evidence="2" id="KW-0539">Nucleus</keyword>
<evidence type="ECO:0000256" key="3">
    <source>
        <dbReference type="SAM" id="MobiDB-lite"/>
    </source>
</evidence>
<dbReference type="GO" id="GO:0010629">
    <property type="term" value="P:negative regulation of gene expression"/>
    <property type="evidence" value="ECO:0007669"/>
    <property type="project" value="TreeGrafter"/>
</dbReference>
<dbReference type="GO" id="GO:0070828">
    <property type="term" value="P:heterochromatin organization"/>
    <property type="evidence" value="ECO:0007669"/>
    <property type="project" value="TreeGrafter"/>
</dbReference>
<dbReference type="WBParaSite" id="maker-uti_cns_0018509-snap-gene-0.2-mRNA-1">
    <property type="protein sequence ID" value="maker-uti_cns_0018509-snap-gene-0.2-mRNA-1"/>
    <property type="gene ID" value="maker-uti_cns_0018509-snap-gene-0.2"/>
</dbReference>
<comment type="subcellular location">
    <subcellularLocation>
        <location evidence="1">Nucleus</location>
    </subcellularLocation>
</comment>
<dbReference type="PANTHER" id="PTHR46024:SF1">
    <property type="entry name" value="HISTONE-LYSINE N-METHYLTRANSFERASE EGGLESS"/>
    <property type="match status" value="1"/>
</dbReference>
<evidence type="ECO:0000256" key="1">
    <source>
        <dbReference type="ARBA" id="ARBA00004123"/>
    </source>
</evidence>
<sequence length="183" mass="20427">RLRYFAPPAKAGASALCTTFPKALSFAFTLAKSTTRRRPCATAPNWGTNNRPSWTSSRSCRWRRRASSDSPENRRIGVRFNSSSASGPCGPSHQLVRASRTRYVMDAKQRGNLAGATCNHHSCEPNCRVQSVFVKTHDPRFPETAFFALRRISAGEELCWDYSYEVGSVPGKELICYCLNTQL</sequence>
<evidence type="ECO:0000256" key="2">
    <source>
        <dbReference type="ARBA" id="ARBA00023242"/>
    </source>
</evidence>
<dbReference type="Proteomes" id="UP000095280">
    <property type="component" value="Unplaced"/>
</dbReference>
<protein>
    <submittedName>
        <fullName evidence="6">SET domain-containing protein</fullName>
    </submittedName>
</protein>
<dbReference type="InterPro" id="IPR001214">
    <property type="entry name" value="SET_dom"/>
</dbReference>
<evidence type="ECO:0000313" key="6">
    <source>
        <dbReference type="WBParaSite" id="maker-uti_cns_0018509-snap-gene-0.2-mRNA-1"/>
    </source>
</evidence>
<dbReference type="SMART" id="SM00317">
    <property type="entry name" value="SET"/>
    <property type="match status" value="1"/>
</dbReference>
<name>A0A1I8IY46_9PLAT</name>
<dbReference type="InterPro" id="IPR051516">
    <property type="entry name" value="SETDB_methyltransferase"/>
</dbReference>
<keyword evidence="5" id="KW-1185">Reference proteome</keyword>
<evidence type="ECO:0000259" key="4">
    <source>
        <dbReference type="PROSITE" id="PS50280"/>
    </source>
</evidence>
<dbReference type="GO" id="GO:0005634">
    <property type="term" value="C:nucleus"/>
    <property type="evidence" value="ECO:0007669"/>
    <property type="project" value="UniProtKB-SubCell"/>
</dbReference>
<proteinExistence type="predicted"/>
<dbReference type="SUPFAM" id="SSF82199">
    <property type="entry name" value="SET domain"/>
    <property type="match status" value="1"/>
</dbReference>